<keyword evidence="6 8" id="KW-0472">Membrane</keyword>
<protein>
    <submittedName>
        <fullName evidence="10">Potassium channel protein</fullName>
    </submittedName>
</protein>
<dbReference type="PROSITE" id="PS51201">
    <property type="entry name" value="RCK_N"/>
    <property type="match status" value="1"/>
</dbReference>
<dbReference type="AlphaFoldDB" id="A0A2R4X2K6"/>
<evidence type="ECO:0000256" key="2">
    <source>
        <dbReference type="ARBA" id="ARBA00022448"/>
    </source>
</evidence>
<dbReference type="RefSeq" id="WP_108383074.1">
    <property type="nucleotide sequence ID" value="NZ_CP028858.1"/>
</dbReference>
<dbReference type="SUPFAM" id="SSF81324">
    <property type="entry name" value="Voltage-gated potassium channels"/>
    <property type="match status" value="1"/>
</dbReference>
<keyword evidence="7 10" id="KW-0407">Ion channel</keyword>
<proteinExistence type="predicted"/>
<evidence type="ECO:0000256" key="8">
    <source>
        <dbReference type="SAM" id="Phobius"/>
    </source>
</evidence>
<feature type="domain" description="RCK N-terminal" evidence="9">
    <location>
        <begin position="235"/>
        <end position="347"/>
    </location>
</feature>
<dbReference type="InterPro" id="IPR003148">
    <property type="entry name" value="RCK_N"/>
</dbReference>
<keyword evidence="3 8" id="KW-0812">Transmembrane</keyword>
<dbReference type="GO" id="GO:0005267">
    <property type="term" value="F:potassium channel activity"/>
    <property type="evidence" value="ECO:0007669"/>
    <property type="project" value="InterPro"/>
</dbReference>
<evidence type="ECO:0000256" key="3">
    <source>
        <dbReference type="ARBA" id="ARBA00022692"/>
    </source>
</evidence>
<sequence>MALWGRVRTTRAAIWLTALVALLSVTTGLVNLSTRSVARAGDVIPTWIEQTAGFTGAMTGFAMLASAMALRRGYRTGWLATLAMLPLTAIQGVLQQSVLSAPLVALSVLSVPTVWLTRDRFVRPADLSVVQQAAIVAFVGTVSYGTLGTYALREEFPAVETLTDALYFTVVTASTVGYGDVTPATPIGKLYTLSVLALGVASFGLLAGSLLGPAIEARFANVLGTMTASQLTTLEDHVLVLGYGDLTAPILDELTASAPYVVVAPTEPASVPDDAKVLRGDPSDERLLDDAGIDRARAVVVATEDDAEDALAILTARELAPEIRIVAAATNRRNVAKLEHAGADAVISPALIGGRLIVESALGNADSTASLDPDLN</sequence>
<dbReference type="EMBL" id="CP028858">
    <property type="protein sequence ID" value="AWB28028.1"/>
    <property type="molecule type" value="Genomic_DNA"/>
</dbReference>
<accession>A0A2R4X2K6</accession>
<comment type="subcellular location">
    <subcellularLocation>
        <location evidence="1">Cell membrane</location>
        <topology evidence="1">Multi-pass membrane protein</topology>
    </subcellularLocation>
</comment>
<dbReference type="PANTHER" id="PTHR43833:SF9">
    <property type="entry name" value="POTASSIUM CHANNEL PROTEIN YUGO-RELATED"/>
    <property type="match status" value="1"/>
</dbReference>
<organism evidence="10 11">
    <name type="scientific">Halococcoides cellulosivorans</name>
    <dbReference type="NCBI Taxonomy" id="1679096"/>
    <lineage>
        <taxon>Archaea</taxon>
        <taxon>Methanobacteriati</taxon>
        <taxon>Methanobacteriota</taxon>
        <taxon>Stenosarchaea group</taxon>
        <taxon>Halobacteria</taxon>
        <taxon>Halobacteriales</taxon>
        <taxon>Haloarculaceae</taxon>
        <taxon>Halococcoides</taxon>
    </lineage>
</organism>
<feature type="transmembrane region" description="Helical" evidence="8">
    <location>
        <begin position="190"/>
        <end position="211"/>
    </location>
</feature>
<dbReference type="Pfam" id="PF02254">
    <property type="entry name" value="TrkA_N"/>
    <property type="match status" value="1"/>
</dbReference>
<dbReference type="InterPro" id="IPR050721">
    <property type="entry name" value="Trk_Ktr_HKT_K-transport"/>
</dbReference>
<dbReference type="Gene3D" id="3.40.50.720">
    <property type="entry name" value="NAD(P)-binding Rossmann-like Domain"/>
    <property type="match status" value="1"/>
</dbReference>
<gene>
    <name evidence="10" type="ORF">HARCEL1_10060</name>
</gene>
<dbReference type="InterPro" id="IPR003280">
    <property type="entry name" value="2pore_dom_K_chnl"/>
</dbReference>
<reference evidence="10 11" key="1">
    <citation type="submission" date="2018-04" db="EMBL/GenBank/DDBJ databases">
        <title>Halococcoides cellulosivorans gen. nov., sp. nov., an extremely halophilic cellulose-utilizing haloarchaeon from hypersaline lakes.</title>
        <authorList>
            <person name="Sorokin D.Y."/>
            <person name="Toshchakov S.V."/>
            <person name="Samarov N.I."/>
            <person name="Korzhenkov A."/>
            <person name="Kublanov I.V."/>
        </authorList>
    </citation>
    <scope>NUCLEOTIDE SEQUENCE [LARGE SCALE GENOMIC DNA]</scope>
    <source>
        <strain evidence="10 11">HArcel1</strain>
    </source>
</reference>
<dbReference type="GeneID" id="36512853"/>
<feature type="transmembrane region" description="Helical" evidence="8">
    <location>
        <begin position="77"/>
        <end position="94"/>
    </location>
</feature>
<keyword evidence="2" id="KW-0813">Transport</keyword>
<evidence type="ECO:0000313" key="10">
    <source>
        <dbReference type="EMBL" id="AWB28028.1"/>
    </source>
</evidence>
<keyword evidence="5" id="KW-0406">Ion transport</keyword>
<evidence type="ECO:0000256" key="1">
    <source>
        <dbReference type="ARBA" id="ARBA00004651"/>
    </source>
</evidence>
<keyword evidence="11" id="KW-1185">Reference proteome</keyword>
<feature type="transmembrane region" description="Helical" evidence="8">
    <location>
        <begin position="52"/>
        <end position="70"/>
    </location>
</feature>
<evidence type="ECO:0000256" key="7">
    <source>
        <dbReference type="ARBA" id="ARBA00023303"/>
    </source>
</evidence>
<evidence type="ECO:0000256" key="5">
    <source>
        <dbReference type="ARBA" id="ARBA00023065"/>
    </source>
</evidence>
<keyword evidence="4 8" id="KW-1133">Transmembrane helix</keyword>
<dbReference type="InterPro" id="IPR036291">
    <property type="entry name" value="NAD(P)-bd_dom_sf"/>
</dbReference>
<dbReference type="InterPro" id="IPR013099">
    <property type="entry name" value="K_chnl_dom"/>
</dbReference>
<dbReference type="Proteomes" id="UP000244727">
    <property type="component" value="Chromosome"/>
</dbReference>
<dbReference type="GO" id="GO:0005886">
    <property type="term" value="C:plasma membrane"/>
    <property type="evidence" value="ECO:0007669"/>
    <property type="project" value="UniProtKB-SubCell"/>
</dbReference>
<dbReference type="PANTHER" id="PTHR43833">
    <property type="entry name" value="POTASSIUM CHANNEL PROTEIN 2-RELATED-RELATED"/>
    <property type="match status" value="1"/>
</dbReference>
<evidence type="ECO:0000313" key="11">
    <source>
        <dbReference type="Proteomes" id="UP000244727"/>
    </source>
</evidence>
<feature type="transmembrane region" description="Helical" evidence="8">
    <location>
        <begin position="129"/>
        <end position="152"/>
    </location>
</feature>
<name>A0A2R4X2K6_9EURY</name>
<dbReference type="PRINTS" id="PR01333">
    <property type="entry name" value="2POREKCHANEL"/>
</dbReference>
<feature type="transmembrane region" description="Helical" evidence="8">
    <location>
        <begin position="100"/>
        <end position="117"/>
    </location>
</feature>
<evidence type="ECO:0000259" key="9">
    <source>
        <dbReference type="PROSITE" id="PS51201"/>
    </source>
</evidence>
<dbReference type="Pfam" id="PF07885">
    <property type="entry name" value="Ion_trans_2"/>
    <property type="match status" value="1"/>
</dbReference>
<dbReference type="Gene3D" id="1.10.287.70">
    <property type="match status" value="1"/>
</dbReference>
<evidence type="ECO:0000256" key="6">
    <source>
        <dbReference type="ARBA" id="ARBA00023136"/>
    </source>
</evidence>
<evidence type="ECO:0000256" key="4">
    <source>
        <dbReference type="ARBA" id="ARBA00022989"/>
    </source>
</evidence>
<dbReference type="SUPFAM" id="SSF51735">
    <property type="entry name" value="NAD(P)-binding Rossmann-fold domains"/>
    <property type="match status" value="1"/>
</dbReference>
<dbReference type="KEGG" id="harc:HARCEL1_10060"/>